<keyword evidence="1" id="KW-1133">Transmembrane helix</keyword>
<dbReference type="Proteomes" id="UP001059617">
    <property type="component" value="Chromosome"/>
</dbReference>
<dbReference type="InterPro" id="IPR036249">
    <property type="entry name" value="Thioredoxin-like_sf"/>
</dbReference>
<dbReference type="Gene3D" id="3.40.30.10">
    <property type="entry name" value="Glutaredoxin"/>
    <property type="match status" value="1"/>
</dbReference>
<evidence type="ECO:0000313" key="4">
    <source>
        <dbReference type="Proteomes" id="UP001059617"/>
    </source>
</evidence>
<dbReference type="RefSeq" id="WP_259857725.1">
    <property type="nucleotide sequence ID" value="NZ_CP073720.1"/>
</dbReference>
<dbReference type="EMBL" id="CP073720">
    <property type="protein sequence ID" value="UWP79967.1"/>
    <property type="molecule type" value="Genomic_DNA"/>
</dbReference>
<feature type="transmembrane region" description="Helical" evidence="1">
    <location>
        <begin position="33"/>
        <end position="53"/>
    </location>
</feature>
<keyword evidence="4" id="KW-1185">Reference proteome</keyword>
<dbReference type="SUPFAM" id="SSF52833">
    <property type="entry name" value="Thioredoxin-like"/>
    <property type="match status" value="1"/>
</dbReference>
<evidence type="ECO:0000259" key="2">
    <source>
        <dbReference type="PROSITE" id="PS51352"/>
    </source>
</evidence>
<sequence>MTWILPVLIRHRRSTRQVAALRGVTTPMTVLDAAVVVLALVVLLGLLLLLGVVRRLRDHTERLHRLERGRPPVDTVPANLDIGNFTATSLRGESVSADWLVGGESVVAFLTYGCSACKVQLPALRDHAGTPGGKVLIVAALVPGEEPDPTALRAEVGDTPVIVEEQFGGPIQHGFRVDKYPTFYLVGADGAPKATAGSLRDLLRARTELQVGTTAS</sequence>
<evidence type="ECO:0000256" key="1">
    <source>
        <dbReference type="SAM" id="Phobius"/>
    </source>
</evidence>
<reference evidence="3" key="2">
    <citation type="submission" date="2022-09" db="EMBL/GenBank/DDBJ databases">
        <title>Biosynthetic gene clusters of Dactylosporangioum fulvum.</title>
        <authorList>
            <person name="Caradec T."/>
        </authorList>
    </citation>
    <scope>NUCLEOTIDE SEQUENCE</scope>
    <source>
        <strain evidence="3">NRRL B-16292</strain>
    </source>
</reference>
<evidence type="ECO:0000313" key="3">
    <source>
        <dbReference type="EMBL" id="UWP79967.1"/>
    </source>
</evidence>
<name>A0ABY5VQB1_9ACTN</name>
<dbReference type="PROSITE" id="PS51352">
    <property type="entry name" value="THIOREDOXIN_2"/>
    <property type="match status" value="1"/>
</dbReference>
<reference evidence="3" key="1">
    <citation type="submission" date="2021-04" db="EMBL/GenBank/DDBJ databases">
        <authorList>
            <person name="Hartkoorn R.C."/>
            <person name="Beaudoing E."/>
            <person name="Hot D."/>
        </authorList>
    </citation>
    <scope>NUCLEOTIDE SEQUENCE</scope>
    <source>
        <strain evidence="3">NRRL B-16292</strain>
    </source>
</reference>
<keyword evidence="1" id="KW-0812">Transmembrane</keyword>
<feature type="domain" description="Thioredoxin" evidence="2">
    <location>
        <begin position="76"/>
        <end position="208"/>
    </location>
</feature>
<accession>A0ABY5VQB1</accession>
<gene>
    <name evidence="3" type="ORF">Dfulv_33025</name>
</gene>
<proteinExistence type="predicted"/>
<keyword evidence="1" id="KW-0472">Membrane</keyword>
<dbReference type="InterPro" id="IPR013766">
    <property type="entry name" value="Thioredoxin_domain"/>
</dbReference>
<organism evidence="3 4">
    <name type="scientific">Dactylosporangium fulvum</name>
    <dbReference type="NCBI Taxonomy" id="53359"/>
    <lineage>
        <taxon>Bacteria</taxon>
        <taxon>Bacillati</taxon>
        <taxon>Actinomycetota</taxon>
        <taxon>Actinomycetes</taxon>
        <taxon>Micromonosporales</taxon>
        <taxon>Micromonosporaceae</taxon>
        <taxon>Dactylosporangium</taxon>
    </lineage>
</organism>
<protein>
    <recommendedName>
        <fullName evidence="2">Thioredoxin domain-containing protein</fullName>
    </recommendedName>
</protein>